<organism evidence="3">
    <name type="scientific">Micrurus corallinus</name>
    <name type="common">Brazilian coral snake</name>
    <dbReference type="NCBI Taxonomy" id="54390"/>
    <lineage>
        <taxon>Eukaryota</taxon>
        <taxon>Metazoa</taxon>
        <taxon>Chordata</taxon>
        <taxon>Craniata</taxon>
        <taxon>Vertebrata</taxon>
        <taxon>Euteleostomi</taxon>
        <taxon>Lepidosauria</taxon>
        <taxon>Squamata</taxon>
        <taxon>Bifurcata</taxon>
        <taxon>Unidentata</taxon>
        <taxon>Episquamata</taxon>
        <taxon>Toxicofera</taxon>
        <taxon>Serpentes</taxon>
        <taxon>Colubroidea</taxon>
        <taxon>Elapidae</taxon>
        <taxon>Elapinae</taxon>
        <taxon>Micrurus</taxon>
    </lineage>
</organism>
<protein>
    <submittedName>
        <fullName evidence="3">Uncharacterized protein</fullName>
    </submittedName>
</protein>
<feature type="compositionally biased region" description="Basic residues" evidence="1">
    <location>
        <begin position="31"/>
        <end position="46"/>
    </location>
</feature>
<feature type="chain" id="PRO_5015078560" evidence="2">
    <location>
        <begin position="25"/>
        <end position="109"/>
    </location>
</feature>
<dbReference type="EMBL" id="IACJ01121265">
    <property type="protein sequence ID" value="LAA58536.1"/>
    <property type="molecule type" value="Transcribed_RNA"/>
</dbReference>
<feature type="region of interest" description="Disordered" evidence="1">
    <location>
        <begin position="84"/>
        <end position="109"/>
    </location>
</feature>
<name>A0A2D4GFL3_MICCO</name>
<sequence>MKKTNIVLITIWLLLVSLLCLSPSQQPSSHTRSRRRREQLRHKRHLLGLERKGGGEAAENSGSPTVIRSKSYLVLFTWELQNNKSQKRLRKSSTPNPVPFWTNGGLVSS</sequence>
<dbReference type="AlphaFoldDB" id="A0A2D4GFL3"/>
<evidence type="ECO:0000256" key="2">
    <source>
        <dbReference type="SAM" id="SignalP"/>
    </source>
</evidence>
<evidence type="ECO:0000313" key="3">
    <source>
        <dbReference type="EMBL" id="LAA58539.1"/>
    </source>
</evidence>
<feature type="signal peptide" evidence="2">
    <location>
        <begin position="1"/>
        <end position="24"/>
    </location>
</feature>
<reference evidence="3" key="2">
    <citation type="submission" date="2017-11" db="EMBL/GenBank/DDBJ databases">
        <title>Coralsnake Venomics: Analyses of Venom Gland Transcriptomes and Proteomes of Six Brazilian Taxa.</title>
        <authorList>
            <person name="Aird S.D."/>
            <person name="Jorge da Silva N."/>
            <person name="Qiu L."/>
            <person name="Villar-Briones A."/>
            <person name="Aparecida-Saddi V."/>
            <person name="Campos-Telles M.P."/>
            <person name="Grau M."/>
            <person name="Mikheyev A.S."/>
        </authorList>
    </citation>
    <scope>NUCLEOTIDE SEQUENCE</scope>
    <source>
        <tissue evidence="3">Venom_gland</tissue>
    </source>
</reference>
<keyword evidence="2" id="KW-0732">Signal</keyword>
<dbReference type="EMBL" id="IACJ01121266">
    <property type="protein sequence ID" value="LAA58539.1"/>
    <property type="molecule type" value="Transcribed_RNA"/>
</dbReference>
<reference evidence="3" key="1">
    <citation type="submission" date="2017-07" db="EMBL/GenBank/DDBJ databases">
        <authorList>
            <person name="Mikheyev A."/>
            <person name="Grau M."/>
        </authorList>
    </citation>
    <scope>NUCLEOTIDE SEQUENCE</scope>
    <source>
        <tissue evidence="3">Venom_gland</tissue>
    </source>
</reference>
<accession>A0A2D4GFL3</accession>
<evidence type="ECO:0000256" key="1">
    <source>
        <dbReference type="SAM" id="MobiDB-lite"/>
    </source>
</evidence>
<proteinExistence type="predicted"/>
<feature type="region of interest" description="Disordered" evidence="1">
    <location>
        <begin position="23"/>
        <end position="63"/>
    </location>
</feature>